<dbReference type="InterPro" id="IPR000515">
    <property type="entry name" value="MetI-like"/>
</dbReference>
<evidence type="ECO:0000256" key="7">
    <source>
        <dbReference type="ARBA" id="ARBA00023136"/>
    </source>
</evidence>
<dbReference type="Proteomes" id="UP000019028">
    <property type="component" value="Chromosome"/>
</dbReference>
<feature type="transmembrane region" description="Helical" evidence="8">
    <location>
        <begin position="31"/>
        <end position="58"/>
    </location>
</feature>
<dbReference type="SUPFAM" id="SSF160964">
    <property type="entry name" value="MalF N-terminal region-like"/>
    <property type="match status" value="1"/>
</dbReference>
<evidence type="ECO:0000256" key="4">
    <source>
        <dbReference type="ARBA" id="ARBA00022519"/>
    </source>
</evidence>
<dbReference type="GO" id="GO:0005886">
    <property type="term" value="C:plasma membrane"/>
    <property type="evidence" value="ECO:0007669"/>
    <property type="project" value="UniProtKB-SubCell"/>
</dbReference>
<feature type="transmembrane region" description="Helical" evidence="8">
    <location>
        <begin position="124"/>
        <end position="144"/>
    </location>
</feature>
<organism evidence="10 11">
    <name type="scientific">Sodalis praecaptivus</name>
    <dbReference type="NCBI Taxonomy" id="1239307"/>
    <lineage>
        <taxon>Bacteria</taxon>
        <taxon>Pseudomonadati</taxon>
        <taxon>Pseudomonadota</taxon>
        <taxon>Gammaproteobacteria</taxon>
        <taxon>Enterobacterales</taxon>
        <taxon>Bruguierivoracaceae</taxon>
        <taxon>Sodalis</taxon>
    </lineage>
</organism>
<feature type="domain" description="ABC transmembrane type-1" evidence="9">
    <location>
        <begin position="90"/>
        <end position="302"/>
    </location>
</feature>
<dbReference type="KEGG" id="sod:Sant_1627"/>
<reference evidence="10 11" key="1">
    <citation type="journal article" date="2014" name="Genome Biol. Evol.">
        <title>Genome degeneration and adaptation in a nascent stage of symbiosis.</title>
        <authorList>
            <person name="Oakeson K.F."/>
            <person name="Gil R."/>
            <person name="Clayton A.L."/>
            <person name="Dunn D.M."/>
            <person name="von Niederhausern A.C."/>
            <person name="Hamil C."/>
            <person name="Aoyagi A."/>
            <person name="Duval B."/>
            <person name="Baca A."/>
            <person name="Silva F.J."/>
            <person name="Vallier A."/>
            <person name="Jackson D.G."/>
            <person name="Latorre A."/>
            <person name="Weiss R.B."/>
            <person name="Heddi A."/>
            <person name="Moya A."/>
            <person name="Dale C."/>
        </authorList>
    </citation>
    <scope>NUCLEOTIDE SEQUENCE [LARGE SCALE GENOMIC DNA]</scope>
    <source>
        <strain evidence="10 11">HS1</strain>
    </source>
</reference>
<keyword evidence="3" id="KW-1003">Cell membrane</keyword>
<accession>W0HSC2</accession>
<dbReference type="EMBL" id="CP006569">
    <property type="protein sequence ID" value="AHF76684.1"/>
    <property type="molecule type" value="Genomic_DNA"/>
</dbReference>
<dbReference type="Gene3D" id="1.10.3720.10">
    <property type="entry name" value="MetI-like"/>
    <property type="match status" value="1"/>
</dbReference>
<evidence type="ECO:0000313" key="11">
    <source>
        <dbReference type="Proteomes" id="UP000019028"/>
    </source>
</evidence>
<keyword evidence="11" id="KW-1185">Reference proteome</keyword>
<evidence type="ECO:0000256" key="1">
    <source>
        <dbReference type="ARBA" id="ARBA00004429"/>
    </source>
</evidence>
<evidence type="ECO:0000256" key="6">
    <source>
        <dbReference type="ARBA" id="ARBA00022989"/>
    </source>
</evidence>
<evidence type="ECO:0000256" key="5">
    <source>
        <dbReference type="ARBA" id="ARBA00022692"/>
    </source>
</evidence>
<dbReference type="InterPro" id="IPR035906">
    <property type="entry name" value="MetI-like_sf"/>
</dbReference>
<dbReference type="Pfam" id="PF00528">
    <property type="entry name" value="BPD_transp_1"/>
    <property type="match status" value="1"/>
</dbReference>
<keyword evidence="6 8" id="KW-1133">Transmembrane helix</keyword>
<dbReference type="PANTHER" id="PTHR30193">
    <property type="entry name" value="ABC TRANSPORTER PERMEASE PROTEIN"/>
    <property type="match status" value="1"/>
</dbReference>
<dbReference type="PROSITE" id="PS50928">
    <property type="entry name" value="ABC_TM1"/>
    <property type="match status" value="1"/>
</dbReference>
<gene>
    <name evidence="10" type="ORF">Sant_1627</name>
</gene>
<dbReference type="GO" id="GO:0055085">
    <property type="term" value="P:transmembrane transport"/>
    <property type="evidence" value="ECO:0007669"/>
    <property type="project" value="InterPro"/>
</dbReference>
<keyword evidence="2 8" id="KW-0813">Transport</keyword>
<comment type="subcellular location">
    <subcellularLocation>
        <location evidence="1">Cell inner membrane</location>
        <topology evidence="1">Multi-pass membrane protein</topology>
    </subcellularLocation>
    <subcellularLocation>
        <location evidence="8">Cell membrane</location>
        <topology evidence="8">Multi-pass membrane protein</topology>
    </subcellularLocation>
</comment>
<feature type="transmembrane region" description="Helical" evidence="8">
    <location>
        <begin position="222"/>
        <end position="243"/>
    </location>
</feature>
<evidence type="ECO:0000259" key="9">
    <source>
        <dbReference type="PROSITE" id="PS50928"/>
    </source>
</evidence>
<keyword evidence="4" id="KW-0997">Cell inner membrane</keyword>
<name>W0HSC2_9GAMM</name>
<feature type="transmembrane region" description="Helical" evidence="8">
    <location>
        <begin position="175"/>
        <end position="201"/>
    </location>
</feature>
<proteinExistence type="inferred from homology"/>
<feature type="transmembrane region" description="Helical" evidence="8">
    <location>
        <begin position="285"/>
        <end position="305"/>
    </location>
</feature>
<dbReference type="PATRIC" id="fig|1239307.3.peg.1770"/>
<dbReference type="SUPFAM" id="SSF161098">
    <property type="entry name" value="MetI-like"/>
    <property type="match status" value="1"/>
</dbReference>
<keyword evidence="7 8" id="KW-0472">Membrane</keyword>
<comment type="similarity">
    <text evidence="8">Belongs to the binding-protein-dependent transport system permease family.</text>
</comment>
<dbReference type="HOGENOM" id="CLU_016047_0_3_6"/>
<dbReference type="PANTHER" id="PTHR30193:SF37">
    <property type="entry name" value="INNER MEMBRANE ABC TRANSPORTER PERMEASE PROTEIN YCJO"/>
    <property type="match status" value="1"/>
</dbReference>
<dbReference type="InterPro" id="IPR051393">
    <property type="entry name" value="ABC_transporter_permease"/>
</dbReference>
<feature type="transmembrane region" description="Helical" evidence="8">
    <location>
        <begin position="94"/>
        <end position="115"/>
    </location>
</feature>
<sequence>MRKGGRQMALAEDFIVKPTSRLTLDRFRVTGWAFASPGLLALAIVLGFPVIYSVVLAFSSYTLLHVDLFPLAGLDNFISVLSSDTFWHSAWLTIRYSLLTVSGEFIVGLGIALMLNRVVKTRPLYFALLTIPMAMSPVSVALIWRMLLQPNLGIINHMLQSVGLPGIDWLGNPTLAFWSMVWIDIWQQMSFVVLILAAGLASLPKDPFEAAEIDGANSLQQFWYITLPMLRPVSAIAIVIQLINELRTYDLPYILTRGGPGNATEVLSFFAYRRAFLGLSLNEGAAAALILLLIVLVMTIVYFVLLERRR</sequence>
<evidence type="ECO:0000313" key="10">
    <source>
        <dbReference type="EMBL" id="AHF76684.1"/>
    </source>
</evidence>
<keyword evidence="5 8" id="KW-0812">Transmembrane</keyword>
<dbReference type="AlphaFoldDB" id="W0HSC2"/>
<protein>
    <submittedName>
        <fullName evidence="10">Binding-protein-dependent transporters inner membrane component</fullName>
    </submittedName>
</protein>
<dbReference type="CDD" id="cd06261">
    <property type="entry name" value="TM_PBP2"/>
    <property type="match status" value="1"/>
</dbReference>
<evidence type="ECO:0000256" key="3">
    <source>
        <dbReference type="ARBA" id="ARBA00022475"/>
    </source>
</evidence>
<evidence type="ECO:0000256" key="8">
    <source>
        <dbReference type="RuleBase" id="RU363032"/>
    </source>
</evidence>
<evidence type="ECO:0000256" key="2">
    <source>
        <dbReference type="ARBA" id="ARBA00022448"/>
    </source>
</evidence>